<evidence type="ECO:0008006" key="9">
    <source>
        <dbReference type="Google" id="ProtNLM"/>
    </source>
</evidence>
<dbReference type="PANTHER" id="PTHR31621:SF0">
    <property type="entry name" value="PROTEIN DMP6"/>
    <property type="match status" value="1"/>
</dbReference>
<dbReference type="Pfam" id="PF05078">
    <property type="entry name" value="DUF679"/>
    <property type="match status" value="1"/>
</dbReference>
<evidence type="ECO:0000313" key="7">
    <source>
        <dbReference type="EMBL" id="RHN62357.1"/>
    </source>
</evidence>
<comment type="subcellular location">
    <subcellularLocation>
        <location evidence="1">Membrane</location>
        <topology evidence="1">Multi-pass membrane protein</topology>
    </subcellularLocation>
</comment>
<organism evidence="7 8">
    <name type="scientific">Medicago truncatula</name>
    <name type="common">Barrel medic</name>
    <name type="synonym">Medicago tribuloides</name>
    <dbReference type="NCBI Taxonomy" id="3880"/>
    <lineage>
        <taxon>Eukaryota</taxon>
        <taxon>Viridiplantae</taxon>
        <taxon>Streptophyta</taxon>
        <taxon>Embryophyta</taxon>
        <taxon>Tracheophyta</taxon>
        <taxon>Spermatophyta</taxon>
        <taxon>Magnoliopsida</taxon>
        <taxon>eudicotyledons</taxon>
        <taxon>Gunneridae</taxon>
        <taxon>Pentapetalae</taxon>
        <taxon>rosids</taxon>
        <taxon>fabids</taxon>
        <taxon>Fabales</taxon>
        <taxon>Fabaceae</taxon>
        <taxon>Papilionoideae</taxon>
        <taxon>50 kb inversion clade</taxon>
        <taxon>NPAAA clade</taxon>
        <taxon>Hologalegina</taxon>
        <taxon>IRL clade</taxon>
        <taxon>Trifolieae</taxon>
        <taxon>Medicago</taxon>
    </lineage>
</organism>
<keyword evidence="3 6" id="KW-0812">Transmembrane</keyword>
<accession>A0A396IHK0</accession>
<keyword evidence="4 6" id="KW-1133">Transmembrane helix</keyword>
<evidence type="ECO:0000256" key="5">
    <source>
        <dbReference type="ARBA" id="ARBA00023136"/>
    </source>
</evidence>
<sequence length="69" mass="7677">MPILVFSAIAMFDDNVVNCFLPPPSHEMHEFLTALPVGIGVLCSMLFVAFPPLIDVELVSHFQQINSYL</sequence>
<dbReference type="InterPro" id="IPR007770">
    <property type="entry name" value="DMP"/>
</dbReference>
<keyword evidence="5 6" id="KW-0472">Membrane</keyword>
<evidence type="ECO:0000256" key="3">
    <source>
        <dbReference type="ARBA" id="ARBA00022692"/>
    </source>
</evidence>
<comment type="similarity">
    <text evidence="2">Belongs to the plant DMP1 protein family.</text>
</comment>
<evidence type="ECO:0000313" key="8">
    <source>
        <dbReference type="Proteomes" id="UP000265566"/>
    </source>
</evidence>
<name>A0A396IHK0_MEDTR</name>
<dbReference type="AlphaFoldDB" id="A0A396IHK0"/>
<dbReference type="GO" id="GO:0005737">
    <property type="term" value="C:cytoplasm"/>
    <property type="evidence" value="ECO:0007669"/>
    <property type="project" value="UniProtKB-ARBA"/>
</dbReference>
<dbReference type="PANTHER" id="PTHR31621">
    <property type="entry name" value="PROTEIN DMP3"/>
    <property type="match status" value="1"/>
</dbReference>
<evidence type="ECO:0000256" key="1">
    <source>
        <dbReference type="ARBA" id="ARBA00004141"/>
    </source>
</evidence>
<dbReference type="Proteomes" id="UP000265566">
    <property type="component" value="Chromosome 4"/>
</dbReference>
<protein>
    <recommendedName>
        <fullName evidence="9">Transmembrane protein</fullName>
    </recommendedName>
</protein>
<dbReference type="GO" id="GO:0016020">
    <property type="term" value="C:membrane"/>
    <property type="evidence" value="ECO:0007669"/>
    <property type="project" value="UniProtKB-SubCell"/>
</dbReference>
<dbReference type="EMBL" id="PSQE01000004">
    <property type="protein sequence ID" value="RHN62357.1"/>
    <property type="molecule type" value="Genomic_DNA"/>
</dbReference>
<gene>
    <name evidence="7" type="ORF">MtrunA17_Chr4g0046541</name>
</gene>
<reference evidence="8" key="1">
    <citation type="journal article" date="2018" name="Nat. Plants">
        <title>Whole-genome landscape of Medicago truncatula symbiotic genes.</title>
        <authorList>
            <person name="Pecrix Y."/>
            <person name="Staton S.E."/>
            <person name="Sallet E."/>
            <person name="Lelandais-Briere C."/>
            <person name="Moreau S."/>
            <person name="Carrere S."/>
            <person name="Blein T."/>
            <person name="Jardinaud M.F."/>
            <person name="Latrasse D."/>
            <person name="Zouine M."/>
            <person name="Zahm M."/>
            <person name="Kreplak J."/>
            <person name="Mayjonade B."/>
            <person name="Satge C."/>
            <person name="Perez M."/>
            <person name="Cauet S."/>
            <person name="Marande W."/>
            <person name="Chantry-Darmon C."/>
            <person name="Lopez-Roques C."/>
            <person name="Bouchez O."/>
            <person name="Berard A."/>
            <person name="Debelle F."/>
            <person name="Munos S."/>
            <person name="Bendahmane A."/>
            <person name="Berges H."/>
            <person name="Niebel A."/>
            <person name="Buitink J."/>
            <person name="Frugier F."/>
            <person name="Benhamed M."/>
            <person name="Crespi M."/>
            <person name="Gouzy J."/>
            <person name="Gamas P."/>
        </authorList>
    </citation>
    <scope>NUCLEOTIDE SEQUENCE [LARGE SCALE GENOMIC DNA]</scope>
    <source>
        <strain evidence="8">cv. Jemalong A17</strain>
    </source>
</reference>
<dbReference type="Gramene" id="rna24921">
    <property type="protein sequence ID" value="RHN62357.1"/>
    <property type="gene ID" value="gene24921"/>
</dbReference>
<evidence type="ECO:0000256" key="4">
    <source>
        <dbReference type="ARBA" id="ARBA00022989"/>
    </source>
</evidence>
<feature type="transmembrane region" description="Helical" evidence="6">
    <location>
        <begin position="35"/>
        <end position="54"/>
    </location>
</feature>
<evidence type="ECO:0000256" key="2">
    <source>
        <dbReference type="ARBA" id="ARBA00008707"/>
    </source>
</evidence>
<evidence type="ECO:0000256" key="6">
    <source>
        <dbReference type="SAM" id="Phobius"/>
    </source>
</evidence>
<comment type="caution">
    <text evidence="7">The sequence shown here is derived from an EMBL/GenBank/DDBJ whole genome shotgun (WGS) entry which is preliminary data.</text>
</comment>
<proteinExistence type="inferred from homology"/>